<dbReference type="Proteomes" id="UP001595615">
    <property type="component" value="Unassembled WGS sequence"/>
</dbReference>
<feature type="transmembrane region" description="Helical" evidence="1">
    <location>
        <begin position="37"/>
        <end position="56"/>
    </location>
</feature>
<keyword evidence="1" id="KW-0472">Membrane</keyword>
<sequence>MSDDPFLDELRAEWRRHPVDPARLQRQAARRRLRGQLGLVAGAVGILGYLVIAILFSREALTGGPPVFGLAAIAFTVGVPPLISEFVYAWRDARTEPEQSPEGLLDLARRRIAAARHALWGFRVAAIILAGTVAGLLLLFAIGRASAAETWRLGLCWSLTALGCWLWQMRRGQRLATEAEQCERLLAEYRAA</sequence>
<accession>A0ABV7XBV2</accession>
<feature type="transmembrane region" description="Helical" evidence="1">
    <location>
        <begin position="120"/>
        <end position="144"/>
    </location>
</feature>
<protein>
    <submittedName>
        <fullName evidence="2">Uncharacterized protein</fullName>
    </submittedName>
</protein>
<proteinExistence type="predicted"/>
<dbReference type="EMBL" id="JBHRXV010000007">
    <property type="protein sequence ID" value="MFC3712717.1"/>
    <property type="molecule type" value="Genomic_DNA"/>
</dbReference>
<keyword evidence="3" id="KW-1185">Reference proteome</keyword>
<organism evidence="2 3">
    <name type="scientific">Sphingoaurantiacus capsulatus</name>
    <dbReference type="NCBI Taxonomy" id="1771310"/>
    <lineage>
        <taxon>Bacteria</taxon>
        <taxon>Pseudomonadati</taxon>
        <taxon>Pseudomonadota</taxon>
        <taxon>Alphaproteobacteria</taxon>
        <taxon>Sphingomonadales</taxon>
        <taxon>Sphingosinicellaceae</taxon>
        <taxon>Sphingoaurantiacus</taxon>
    </lineage>
</organism>
<feature type="transmembrane region" description="Helical" evidence="1">
    <location>
        <begin position="68"/>
        <end position="90"/>
    </location>
</feature>
<evidence type="ECO:0000313" key="3">
    <source>
        <dbReference type="Proteomes" id="UP001595615"/>
    </source>
</evidence>
<gene>
    <name evidence="2" type="ORF">ACFOMD_09060</name>
</gene>
<name>A0ABV7XBV2_9SPHN</name>
<dbReference type="RefSeq" id="WP_380860151.1">
    <property type="nucleotide sequence ID" value="NZ_JBHRXV010000007.1"/>
</dbReference>
<feature type="transmembrane region" description="Helical" evidence="1">
    <location>
        <begin position="150"/>
        <end position="167"/>
    </location>
</feature>
<keyword evidence="1" id="KW-1133">Transmembrane helix</keyword>
<evidence type="ECO:0000313" key="2">
    <source>
        <dbReference type="EMBL" id="MFC3712717.1"/>
    </source>
</evidence>
<comment type="caution">
    <text evidence="2">The sequence shown here is derived from an EMBL/GenBank/DDBJ whole genome shotgun (WGS) entry which is preliminary data.</text>
</comment>
<reference evidence="3" key="1">
    <citation type="journal article" date="2019" name="Int. J. Syst. Evol. Microbiol.">
        <title>The Global Catalogue of Microorganisms (GCM) 10K type strain sequencing project: providing services to taxonomists for standard genome sequencing and annotation.</title>
        <authorList>
            <consortium name="The Broad Institute Genomics Platform"/>
            <consortium name="The Broad Institute Genome Sequencing Center for Infectious Disease"/>
            <person name="Wu L."/>
            <person name="Ma J."/>
        </authorList>
    </citation>
    <scope>NUCLEOTIDE SEQUENCE [LARGE SCALE GENOMIC DNA]</scope>
    <source>
        <strain evidence="3">KCTC 42644</strain>
    </source>
</reference>
<evidence type="ECO:0000256" key="1">
    <source>
        <dbReference type="SAM" id="Phobius"/>
    </source>
</evidence>
<keyword evidence="1" id="KW-0812">Transmembrane</keyword>